<keyword evidence="1" id="KW-0812">Transmembrane</keyword>
<evidence type="ECO:0000313" key="2">
    <source>
        <dbReference type="EMBL" id="CAG1842772.1"/>
    </source>
</evidence>
<gene>
    <name evidence="2" type="ORF">GSMUA_125670.1</name>
</gene>
<keyword evidence="1" id="KW-0472">Membrane</keyword>
<feature type="non-terminal residue" evidence="2">
    <location>
        <position position="116"/>
    </location>
</feature>
<proteinExistence type="predicted"/>
<feature type="transmembrane region" description="Helical" evidence="1">
    <location>
        <begin position="37"/>
        <end position="58"/>
    </location>
</feature>
<dbReference type="AlphaFoldDB" id="A0A8D7F6K4"/>
<keyword evidence="1" id="KW-1133">Transmembrane helix</keyword>
<feature type="non-terminal residue" evidence="2">
    <location>
        <position position="1"/>
    </location>
</feature>
<protein>
    <submittedName>
        <fullName evidence="2">(wild Malaysian banana) hypothetical protein</fullName>
    </submittedName>
</protein>
<reference evidence="2" key="1">
    <citation type="submission" date="2021-03" db="EMBL/GenBank/DDBJ databases">
        <authorList>
            <consortium name="Genoscope - CEA"/>
            <person name="William W."/>
        </authorList>
    </citation>
    <scope>NUCLEOTIDE SEQUENCE</scope>
    <source>
        <strain evidence="2">Doubled-haploid Pahang</strain>
    </source>
</reference>
<organism evidence="2">
    <name type="scientific">Musa acuminata subsp. malaccensis</name>
    <name type="common">Wild banana</name>
    <name type="synonym">Musa malaccensis</name>
    <dbReference type="NCBI Taxonomy" id="214687"/>
    <lineage>
        <taxon>Eukaryota</taxon>
        <taxon>Viridiplantae</taxon>
        <taxon>Streptophyta</taxon>
        <taxon>Embryophyta</taxon>
        <taxon>Tracheophyta</taxon>
        <taxon>Spermatophyta</taxon>
        <taxon>Magnoliopsida</taxon>
        <taxon>Liliopsida</taxon>
        <taxon>Zingiberales</taxon>
        <taxon>Musaceae</taxon>
        <taxon>Musa</taxon>
    </lineage>
</organism>
<sequence>LQILFSSGVASTCTGISRVGADGTVVVLTGKGNTTGAAAVGSRLLLVLGLLLVVLRLGRLLPRLGSFVRRFPLLRCPSSCRLCLSLGLAGVLLHLLLGRASHVLHLLLRSMHRAST</sequence>
<accession>A0A8D7F6K4</accession>
<feature type="transmembrane region" description="Helical" evidence="1">
    <location>
        <begin position="79"/>
        <end position="97"/>
    </location>
</feature>
<dbReference type="EMBL" id="HG996469">
    <property type="protein sequence ID" value="CAG1842772.1"/>
    <property type="molecule type" value="Genomic_DNA"/>
</dbReference>
<name>A0A8D7F6K4_MUSAM</name>
<evidence type="ECO:0000256" key="1">
    <source>
        <dbReference type="SAM" id="Phobius"/>
    </source>
</evidence>